<comment type="caution">
    <text evidence="2">The sequence shown here is derived from an EMBL/GenBank/DDBJ whole genome shotgun (WGS) entry which is preliminary data.</text>
</comment>
<proteinExistence type="predicted"/>
<dbReference type="RefSeq" id="WP_023953522.1">
    <property type="nucleotide sequence ID" value="NZ_AYSV01000146.1"/>
</dbReference>
<feature type="compositionally biased region" description="Basic residues" evidence="1">
    <location>
        <begin position="156"/>
        <end position="174"/>
    </location>
</feature>
<dbReference type="AlphaFoldDB" id="V8FRK8"/>
<sequence>MSDNKNLFEQLFSPDYFKQPFFGNIDAFHKAWNHTLEKNQQTFSSPEATIAEIDKRIEELKNVENWLSLNLSMLKNTIQGLELQKSNLTSFKEILNSNEALQAAGQQWWQSLQEQLTQLVQAQTANLKQTTPTTDSQQTVATDNSTSKVATTNASKPRKTAVKQSRRKPTEKKE</sequence>
<feature type="compositionally biased region" description="Polar residues" evidence="1">
    <location>
        <begin position="129"/>
        <end position="155"/>
    </location>
</feature>
<reference evidence="2 3" key="1">
    <citation type="submission" date="2013-11" db="EMBL/GenBank/DDBJ databases">
        <title>Genomic analysis of Pelistega sp. HM-7.</title>
        <authorList>
            <person name="Kumbhare S.V."/>
            <person name="Shetty S.A."/>
            <person name="Sharma O."/>
            <person name="Dhotre D.P."/>
        </authorList>
    </citation>
    <scope>NUCLEOTIDE SEQUENCE [LARGE SCALE GENOMIC DNA]</scope>
    <source>
        <strain evidence="2 3">HM-7</strain>
    </source>
</reference>
<gene>
    <name evidence="2" type="ORF">V757_12770</name>
</gene>
<protein>
    <submittedName>
        <fullName evidence="2">Uncharacterized protein</fullName>
    </submittedName>
</protein>
<dbReference type="Proteomes" id="UP000018766">
    <property type="component" value="Unassembled WGS sequence"/>
</dbReference>
<evidence type="ECO:0000256" key="1">
    <source>
        <dbReference type="SAM" id="MobiDB-lite"/>
    </source>
</evidence>
<organism evidence="2 3">
    <name type="scientific">Pelistega indica</name>
    <dbReference type="NCBI Taxonomy" id="1414851"/>
    <lineage>
        <taxon>Bacteria</taxon>
        <taxon>Pseudomonadati</taxon>
        <taxon>Pseudomonadota</taxon>
        <taxon>Betaproteobacteria</taxon>
        <taxon>Burkholderiales</taxon>
        <taxon>Alcaligenaceae</taxon>
        <taxon>Pelistega</taxon>
    </lineage>
</organism>
<evidence type="ECO:0000313" key="3">
    <source>
        <dbReference type="Proteomes" id="UP000018766"/>
    </source>
</evidence>
<dbReference type="NCBIfam" id="NF043076">
    <property type="entry name" value="PHA_gran_PhaM"/>
    <property type="match status" value="1"/>
</dbReference>
<name>V8FRK8_9BURK</name>
<evidence type="ECO:0000313" key="2">
    <source>
        <dbReference type="EMBL" id="ETD66353.1"/>
    </source>
</evidence>
<dbReference type="InterPro" id="IPR050026">
    <property type="entry name" value="PHA_gran_PhaM_N"/>
</dbReference>
<dbReference type="OrthoDB" id="8566581at2"/>
<keyword evidence="3" id="KW-1185">Reference proteome</keyword>
<accession>V8FRK8</accession>
<feature type="region of interest" description="Disordered" evidence="1">
    <location>
        <begin position="129"/>
        <end position="174"/>
    </location>
</feature>
<dbReference type="EMBL" id="AYSV01000146">
    <property type="protein sequence ID" value="ETD66353.1"/>
    <property type="molecule type" value="Genomic_DNA"/>
</dbReference>